<evidence type="ECO:0000313" key="1">
    <source>
        <dbReference type="EMBL" id="MXO82118.1"/>
    </source>
</evidence>
<gene>
    <name evidence="1" type="ORF">GRI35_01860</name>
</gene>
<dbReference type="EMBL" id="WTYZ01000001">
    <property type="protein sequence ID" value="MXO82118.1"/>
    <property type="molecule type" value="Genomic_DNA"/>
</dbReference>
<comment type="caution">
    <text evidence="1">The sequence shown here is derived from an EMBL/GenBank/DDBJ whole genome shotgun (WGS) entry which is preliminary data.</text>
</comment>
<organism evidence="1 2">
    <name type="scientific">Pontixanthobacter aestiaquae</name>
    <dbReference type="NCBI Taxonomy" id="1509367"/>
    <lineage>
        <taxon>Bacteria</taxon>
        <taxon>Pseudomonadati</taxon>
        <taxon>Pseudomonadota</taxon>
        <taxon>Alphaproteobacteria</taxon>
        <taxon>Sphingomonadales</taxon>
        <taxon>Erythrobacteraceae</taxon>
        <taxon>Pontixanthobacter</taxon>
    </lineage>
</organism>
<evidence type="ECO:0000313" key="2">
    <source>
        <dbReference type="Proteomes" id="UP000460290"/>
    </source>
</evidence>
<sequence length="121" mass="13062">MLASATVSEGCRVSATPFIKTAANKLRGRTKVKMQCGKPTVFAISLRGAIVGAKSKITRTGQRAQNGQQSIRVDPKVAFGKRVYRATAGKVAKFVASSRMKKLTPQHMRGGNRELIVAIDF</sequence>
<dbReference type="AlphaFoldDB" id="A0A844Z330"/>
<keyword evidence="2" id="KW-1185">Reference proteome</keyword>
<dbReference type="Proteomes" id="UP000460290">
    <property type="component" value="Unassembled WGS sequence"/>
</dbReference>
<reference evidence="1 2" key="1">
    <citation type="submission" date="2019-12" db="EMBL/GenBank/DDBJ databases">
        <title>Genomic-based taxomic classification of the family Erythrobacteraceae.</title>
        <authorList>
            <person name="Xu L."/>
        </authorList>
    </citation>
    <scope>NUCLEOTIDE SEQUENCE [LARGE SCALE GENOMIC DNA]</scope>
    <source>
        <strain evidence="1 2">KCTC 42006</strain>
    </source>
</reference>
<dbReference type="RefSeq" id="WP_160612447.1">
    <property type="nucleotide sequence ID" value="NZ_JAUFQM010000001.1"/>
</dbReference>
<proteinExistence type="predicted"/>
<accession>A0A844Z330</accession>
<name>A0A844Z330_9SPHN</name>
<protein>
    <submittedName>
        <fullName evidence="1">Uncharacterized protein</fullName>
    </submittedName>
</protein>